<dbReference type="RefSeq" id="WP_155036046.1">
    <property type="nucleotide sequence ID" value="NZ_JBHTIG010000042.1"/>
</dbReference>
<keyword evidence="1" id="KW-0175">Coiled coil</keyword>
<accession>A0A7K1GMH4</accession>
<gene>
    <name evidence="2" type="ORF">GJV77_09055</name>
</gene>
<evidence type="ECO:0000313" key="2">
    <source>
        <dbReference type="EMBL" id="MTH30056.1"/>
    </source>
</evidence>
<keyword evidence="3" id="KW-1185">Reference proteome</keyword>
<proteinExistence type="predicted"/>
<dbReference type="Proteomes" id="UP000488936">
    <property type="component" value="Unassembled WGS sequence"/>
</dbReference>
<evidence type="ECO:0008006" key="4">
    <source>
        <dbReference type="Google" id="ProtNLM"/>
    </source>
</evidence>
<protein>
    <recommendedName>
        <fullName evidence="4">DUF2262 domain-containing protein</fullName>
    </recommendedName>
</protein>
<name>A0A7K1GMH4_9FLAO</name>
<evidence type="ECO:0000313" key="3">
    <source>
        <dbReference type="Proteomes" id="UP000488936"/>
    </source>
</evidence>
<evidence type="ECO:0000256" key="1">
    <source>
        <dbReference type="SAM" id="Coils"/>
    </source>
</evidence>
<reference evidence="2 3" key="1">
    <citation type="journal article" date="2006" name="Int. J. Syst. Evol. Microbiol.">
        <title>Myroides pelagicus sp. nov., isolated from seawater in Thailand.</title>
        <authorList>
            <person name="Yoon J."/>
            <person name="Maneerat S."/>
            <person name="Kawai F."/>
            <person name="Yokota A."/>
        </authorList>
    </citation>
    <scope>NUCLEOTIDE SEQUENCE [LARGE SCALE GENOMIC DNA]</scope>
    <source>
        <strain evidence="2 3">SM1T</strain>
    </source>
</reference>
<feature type="coiled-coil region" evidence="1">
    <location>
        <begin position="37"/>
        <end position="67"/>
    </location>
</feature>
<dbReference type="OrthoDB" id="1442723at2"/>
<dbReference type="AlphaFoldDB" id="A0A7K1GMH4"/>
<organism evidence="2 3">
    <name type="scientific">Myroides pelagicus</name>
    <dbReference type="NCBI Taxonomy" id="270914"/>
    <lineage>
        <taxon>Bacteria</taxon>
        <taxon>Pseudomonadati</taxon>
        <taxon>Bacteroidota</taxon>
        <taxon>Flavobacteriia</taxon>
        <taxon>Flavobacteriales</taxon>
        <taxon>Flavobacteriaceae</taxon>
        <taxon>Myroides</taxon>
    </lineage>
</organism>
<dbReference type="EMBL" id="WMJY01000018">
    <property type="protein sequence ID" value="MTH30056.1"/>
    <property type="molecule type" value="Genomic_DNA"/>
</dbReference>
<comment type="caution">
    <text evidence="2">The sequence shown here is derived from an EMBL/GenBank/DDBJ whole genome shotgun (WGS) entry which is preliminary data.</text>
</comment>
<sequence length="134" mass="15537">MKVGLKDFRGSDYDEDILEMDYCFGQQEINICMYCSVEETEEVLREVNQLLVQLEQYDSQAKKHIAEELYLVYSRGIERLSEQQFLSDLNLLSLCFTGHQNVEFSYEGGAYFGSHILSIELIEGKFDRHVAMNG</sequence>